<evidence type="ECO:0000313" key="1">
    <source>
        <dbReference type="EMBL" id="KAG0568365.1"/>
    </source>
</evidence>
<evidence type="ECO:0000313" key="2">
    <source>
        <dbReference type="Proteomes" id="UP000822688"/>
    </source>
</evidence>
<dbReference type="AlphaFoldDB" id="A0A8T0HBS4"/>
<reference evidence="1 2" key="1">
    <citation type="submission" date="2020-06" db="EMBL/GenBank/DDBJ databases">
        <title>WGS assembly of Ceratodon purpureus strain R40.</title>
        <authorList>
            <person name="Carey S.B."/>
            <person name="Jenkins J."/>
            <person name="Shu S."/>
            <person name="Lovell J.T."/>
            <person name="Sreedasyam A."/>
            <person name="Maumus F."/>
            <person name="Tiley G.P."/>
            <person name="Fernandez-Pozo N."/>
            <person name="Barry K."/>
            <person name="Chen C."/>
            <person name="Wang M."/>
            <person name="Lipzen A."/>
            <person name="Daum C."/>
            <person name="Saski C.A."/>
            <person name="Payton A.C."/>
            <person name="Mcbreen J.C."/>
            <person name="Conrad R.E."/>
            <person name="Kollar L.M."/>
            <person name="Olsson S."/>
            <person name="Huttunen S."/>
            <person name="Landis J.B."/>
            <person name="Wickett N.J."/>
            <person name="Johnson M.G."/>
            <person name="Rensing S.A."/>
            <person name="Grimwood J."/>
            <person name="Schmutz J."/>
            <person name="Mcdaniel S.F."/>
        </authorList>
    </citation>
    <scope>NUCLEOTIDE SEQUENCE [LARGE SCALE GENOMIC DNA]</scope>
    <source>
        <strain evidence="1 2">R40</strain>
    </source>
</reference>
<dbReference type="Proteomes" id="UP000822688">
    <property type="component" value="Chromosome 6"/>
</dbReference>
<accession>A0A8T0HBS4</accession>
<organism evidence="1 2">
    <name type="scientific">Ceratodon purpureus</name>
    <name type="common">Fire moss</name>
    <name type="synonym">Dicranum purpureum</name>
    <dbReference type="NCBI Taxonomy" id="3225"/>
    <lineage>
        <taxon>Eukaryota</taxon>
        <taxon>Viridiplantae</taxon>
        <taxon>Streptophyta</taxon>
        <taxon>Embryophyta</taxon>
        <taxon>Bryophyta</taxon>
        <taxon>Bryophytina</taxon>
        <taxon>Bryopsida</taxon>
        <taxon>Dicranidae</taxon>
        <taxon>Pseudoditrichales</taxon>
        <taxon>Ditrichaceae</taxon>
        <taxon>Ceratodon</taxon>
    </lineage>
</organism>
<comment type="caution">
    <text evidence="1">The sequence shown here is derived from an EMBL/GenBank/DDBJ whole genome shotgun (WGS) entry which is preliminary data.</text>
</comment>
<name>A0A8T0HBS4_CERPU</name>
<sequence length="87" mass="9628">MHNQSLTSKVGYFFVSSSLNYFTKLHTAELHKKTPPAAGKRSRSLRCTTSLASYASRSKLGMQTRANSLRSSDVHYNLSIITADSES</sequence>
<gene>
    <name evidence="1" type="ORF">KC19_6G014500</name>
</gene>
<proteinExistence type="predicted"/>
<protein>
    <submittedName>
        <fullName evidence="1">Uncharacterized protein</fullName>
    </submittedName>
</protein>
<dbReference type="EMBL" id="CM026427">
    <property type="protein sequence ID" value="KAG0568365.1"/>
    <property type="molecule type" value="Genomic_DNA"/>
</dbReference>
<keyword evidence="2" id="KW-1185">Reference proteome</keyword>